<gene>
    <name evidence="1" type="ORF">NUM_53000</name>
</gene>
<organism evidence="1 2">
    <name type="scientific">Actinocatenispora comari</name>
    <dbReference type="NCBI Taxonomy" id="2807577"/>
    <lineage>
        <taxon>Bacteria</taxon>
        <taxon>Bacillati</taxon>
        <taxon>Actinomycetota</taxon>
        <taxon>Actinomycetes</taxon>
        <taxon>Micromonosporales</taxon>
        <taxon>Micromonosporaceae</taxon>
        <taxon>Actinocatenispora</taxon>
    </lineage>
</organism>
<comment type="caution">
    <text evidence="1">The sequence shown here is derived from an EMBL/GenBank/DDBJ whole genome shotgun (WGS) entry which is preliminary data.</text>
</comment>
<name>A0A8J4AEV2_9ACTN</name>
<accession>A0A8J4AEV2</accession>
<keyword evidence="2" id="KW-1185">Reference proteome</keyword>
<sequence>MTGFSKGAVHSSFGSTHELFFARVASLPAPGTVPAGLLGDALAAYLVRPRADAG</sequence>
<protein>
    <submittedName>
        <fullName evidence="1">Uncharacterized protein</fullName>
    </submittedName>
</protein>
<evidence type="ECO:0000313" key="1">
    <source>
        <dbReference type="EMBL" id="GIL30046.1"/>
    </source>
</evidence>
<dbReference type="AlphaFoldDB" id="A0A8J4AEV2"/>
<evidence type="ECO:0000313" key="2">
    <source>
        <dbReference type="Proteomes" id="UP000614996"/>
    </source>
</evidence>
<dbReference type="Proteomes" id="UP000614996">
    <property type="component" value="Unassembled WGS sequence"/>
</dbReference>
<proteinExistence type="predicted"/>
<dbReference type="EMBL" id="BOPO01000111">
    <property type="protein sequence ID" value="GIL30046.1"/>
    <property type="molecule type" value="Genomic_DNA"/>
</dbReference>
<reference evidence="2" key="1">
    <citation type="journal article" date="2021" name="Int. J. Syst. Evol. Microbiol.">
        <title>Actinocatenispora comari sp. nov., an endophytic actinomycete isolated from aerial parts of Comarum salesowianum.</title>
        <authorList>
            <person name="Oyunbileg N."/>
            <person name="Iizaka Y."/>
            <person name="Hamada M."/>
            <person name="Davaapurev B.O."/>
            <person name="Fukumoto A."/>
            <person name="Tsetseg B."/>
            <person name="Kato F."/>
            <person name="Tamura T."/>
            <person name="Batkhuu J."/>
            <person name="Anzai Y."/>
        </authorList>
    </citation>
    <scope>NUCLEOTIDE SEQUENCE [LARGE SCALE GENOMIC DNA]</scope>
    <source>
        <strain evidence="2">NUM-2625</strain>
    </source>
</reference>